<dbReference type="SUPFAM" id="SSF50346">
    <property type="entry name" value="PRC-barrel domain"/>
    <property type="match status" value="1"/>
</dbReference>
<dbReference type="EMBL" id="VULX01000001">
    <property type="protein sequence ID" value="MSR90209.1"/>
    <property type="molecule type" value="Genomic_DNA"/>
</dbReference>
<reference evidence="2 3" key="1">
    <citation type="submission" date="2019-08" db="EMBL/GenBank/DDBJ databases">
        <title>In-depth cultivation of the pig gut microbiome towards novel bacterial diversity and tailored functional studies.</title>
        <authorList>
            <person name="Wylensek D."/>
            <person name="Hitch T.C.A."/>
            <person name="Clavel T."/>
        </authorList>
    </citation>
    <scope>NUCLEOTIDE SEQUENCE [LARGE SCALE GENOMIC DNA]</scope>
    <source>
        <strain evidence="2 3">WCA-383-APC-5B</strain>
    </source>
</reference>
<dbReference type="Pfam" id="PF05239">
    <property type="entry name" value="PRC"/>
    <property type="match status" value="1"/>
</dbReference>
<dbReference type="InterPro" id="IPR027275">
    <property type="entry name" value="PRC-brl_dom"/>
</dbReference>
<gene>
    <name evidence="2" type="ORF">FYJ33_01950</name>
</gene>
<dbReference type="NCBIfam" id="TIGR02888">
    <property type="entry name" value="spore_YlmC_YmxH"/>
    <property type="match status" value="1"/>
</dbReference>
<accession>A0A7X2T075</accession>
<sequence length="90" mass="10454">MNEETTEINLFSLNAIRDMQVIDINEGRMLGTIYDLKINCDTYKILSIFLVKDKPKIFGNNDLIEIPWENIIKIGTDVIIVKCDDKIMFE</sequence>
<evidence type="ECO:0000313" key="3">
    <source>
        <dbReference type="Proteomes" id="UP000460287"/>
    </source>
</evidence>
<dbReference type="InterPro" id="IPR014238">
    <property type="entry name" value="Spore_YlmC/YmxH"/>
</dbReference>
<dbReference type="PANTHER" id="PTHR40061:SF1">
    <property type="entry name" value="SPORULATION PROTEIN YLMC-RELATED"/>
    <property type="match status" value="1"/>
</dbReference>
<proteinExistence type="predicted"/>
<comment type="caution">
    <text evidence="2">The sequence shown here is derived from an EMBL/GenBank/DDBJ whole genome shotgun (WGS) entry which is preliminary data.</text>
</comment>
<protein>
    <submittedName>
        <fullName evidence="2">YlmC/YmxH family sporulation protein</fullName>
    </submittedName>
</protein>
<dbReference type="Proteomes" id="UP000460287">
    <property type="component" value="Unassembled WGS sequence"/>
</dbReference>
<dbReference type="Gene3D" id="2.30.30.240">
    <property type="entry name" value="PRC-barrel domain"/>
    <property type="match status" value="1"/>
</dbReference>
<evidence type="ECO:0000313" key="2">
    <source>
        <dbReference type="EMBL" id="MSR90209.1"/>
    </source>
</evidence>
<evidence type="ECO:0000259" key="1">
    <source>
        <dbReference type="Pfam" id="PF05239"/>
    </source>
</evidence>
<dbReference type="PANTHER" id="PTHR40061">
    <property type="entry name" value="SPORULATION PROTEIN YLMC-RELATED"/>
    <property type="match status" value="1"/>
</dbReference>
<dbReference type="AlphaFoldDB" id="A0A7X2T075"/>
<dbReference type="RefSeq" id="WP_154530080.1">
    <property type="nucleotide sequence ID" value="NZ_JAQXTV010000234.1"/>
</dbReference>
<feature type="domain" description="PRC-barrel" evidence="1">
    <location>
        <begin position="10"/>
        <end position="82"/>
    </location>
</feature>
<organism evidence="2 3">
    <name type="scientific">Inconstantimicrobium porci</name>
    <dbReference type="NCBI Taxonomy" id="2652291"/>
    <lineage>
        <taxon>Bacteria</taxon>
        <taxon>Bacillati</taxon>
        <taxon>Bacillota</taxon>
        <taxon>Clostridia</taxon>
        <taxon>Eubacteriales</taxon>
        <taxon>Clostridiaceae</taxon>
        <taxon>Inconstantimicrobium</taxon>
    </lineage>
</organism>
<name>A0A7X2T075_9CLOT</name>
<dbReference type="InterPro" id="IPR011033">
    <property type="entry name" value="PRC_barrel-like_sf"/>
</dbReference>
<keyword evidence="3" id="KW-1185">Reference proteome</keyword>